<comment type="caution">
    <text evidence="1">The sequence shown here is derived from an EMBL/GenBank/DDBJ whole genome shotgun (WGS) entry which is preliminary data.</text>
</comment>
<dbReference type="SUPFAM" id="SSF56059">
    <property type="entry name" value="Glutathione synthetase ATP-binding domain-like"/>
    <property type="match status" value="1"/>
</dbReference>
<evidence type="ECO:0000313" key="2">
    <source>
        <dbReference type="Proteomes" id="UP000638560"/>
    </source>
</evidence>
<organism evidence="1 2">
    <name type="scientific">Plantactinospora alkalitolerans</name>
    <dbReference type="NCBI Taxonomy" id="2789879"/>
    <lineage>
        <taxon>Bacteria</taxon>
        <taxon>Bacillati</taxon>
        <taxon>Actinomycetota</taxon>
        <taxon>Actinomycetes</taxon>
        <taxon>Micromonosporales</taxon>
        <taxon>Micromonosporaceae</taxon>
        <taxon>Plantactinospora</taxon>
    </lineage>
</organism>
<keyword evidence="2" id="KW-1185">Reference proteome</keyword>
<evidence type="ECO:0000313" key="1">
    <source>
        <dbReference type="EMBL" id="MBF9127983.1"/>
    </source>
</evidence>
<protein>
    <recommendedName>
        <fullName evidence="3">ATP-grasp domain-containing protein</fullName>
    </recommendedName>
</protein>
<dbReference type="EMBL" id="JADPUN010000051">
    <property type="protein sequence ID" value="MBF9127983.1"/>
    <property type="molecule type" value="Genomic_DNA"/>
</dbReference>
<dbReference type="Gene3D" id="3.30.470.20">
    <property type="entry name" value="ATP-grasp fold, B domain"/>
    <property type="match status" value="1"/>
</dbReference>
<dbReference type="Proteomes" id="UP000638560">
    <property type="component" value="Unassembled WGS sequence"/>
</dbReference>
<evidence type="ECO:0008006" key="3">
    <source>
        <dbReference type="Google" id="ProtNLM"/>
    </source>
</evidence>
<sequence length="290" mass="31571">MADLVRPDRLVVIDASSLQPGVVAVAPDQTVFETADGTRVNVSDRSMRGWLRRLAPANWSHGTMLGSHEAAVMASRVALLAAIIRDPKIEWITSLDSLYAAENKVVQYRAAEAAGIRVPKTLISADPDHLAAELGEPFILKPLGPGNFEADGSQHVVYVTEQRVNDIRDADLFAAPFLAQSLVHAHTHLRVVTVREEAWVAELDGRGLPVDWRSHIPAHSSFRAARWPTVAAEAGALAASLRLGMTCQDWMIDDDGPVFTDINPGGQWLFLPDEVAEPATRALAGWLTDR</sequence>
<proteinExistence type="predicted"/>
<name>A0ABS0GP68_9ACTN</name>
<dbReference type="RefSeq" id="WP_196199650.1">
    <property type="nucleotide sequence ID" value="NZ_JADPUN010000051.1"/>
</dbReference>
<gene>
    <name evidence="1" type="ORF">I0C86_03070</name>
</gene>
<accession>A0ABS0GP68</accession>
<reference evidence="1 2" key="1">
    <citation type="submission" date="2020-11" db="EMBL/GenBank/DDBJ databases">
        <title>A novel isolate from a Black sea contaminated sediment with potential to produce alkanes: Plantactinospora alkalitolerans sp. nov.</title>
        <authorList>
            <person name="Carro L."/>
            <person name="Veyisoglu A."/>
            <person name="Guven K."/>
            <person name="Schumann P."/>
            <person name="Klenk H.-P."/>
            <person name="Sahin N."/>
        </authorList>
    </citation>
    <scope>NUCLEOTIDE SEQUENCE [LARGE SCALE GENOMIC DNA]</scope>
    <source>
        <strain evidence="1 2">S1510</strain>
    </source>
</reference>